<proteinExistence type="predicted"/>
<gene>
    <name evidence="1" type="ORF">LEP1GSC103_2833</name>
</gene>
<accession>A0AAV3JCL0</accession>
<dbReference type="EMBL" id="AHNP02000007">
    <property type="protein sequence ID" value="EPG57823.1"/>
    <property type="molecule type" value="Genomic_DNA"/>
</dbReference>
<comment type="caution">
    <text evidence="1">The sequence shown here is derived from an EMBL/GenBank/DDBJ whole genome shotgun (WGS) entry which is preliminary data.</text>
</comment>
<sequence>MIRFSIDCQIAVCAIRNRLTVPHKDRDFSWVAKLTSLKHKEILT</sequence>
<evidence type="ECO:0008006" key="3">
    <source>
        <dbReference type="Google" id="ProtNLM"/>
    </source>
</evidence>
<reference evidence="1 2" key="1">
    <citation type="submission" date="2013-04" db="EMBL/GenBank/DDBJ databases">
        <authorList>
            <person name="Harkins D.M."/>
            <person name="Durkin A.S."/>
            <person name="Brinkac L.M."/>
            <person name="Haft D.H."/>
            <person name="Selengut J.D."/>
            <person name="Sanka R."/>
            <person name="DePew J."/>
            <person name="Purushe J."/>
            <person name="Chanthongthip A."/>
            <person name="Lattana O."/>
            <person name="Phetsouvanh R."/>
            <person name="Newton P.N."/>
            <person name="Vinetz J.M."/>
            <person name="Sutton G.G."/>
            <person name="Nierman W.C."/>
            <person name="Fouts D.E."/>
        </authorList>
    </citation>
    <scope>NUCLEOTIDE SEQUENCE [LARGE SCALE GENOMIC DNA]</scope>
    <source>
        <strain evidence="1 2">UI 09931</strain>
    </source>
</reference>
<organism evidence="1 2">
    <name type="scientific">Leptospira borgpetersenii serovar Javanica str. UI 09931</name>
    <dbReference type="NCBI Taxonomy" id="1049767"/>
    <lineage>
        <taxon>Bacteria</taxon>
        <taxon>Pseudomonadati</taxon>
        <taxon>Spirochaetota</taxon>
        <taxon>Spirochaetia</taxon>
        <taxon>Leptospirales</taxon>
        <taxon>Leptospiraceae</taxon>
        <taxon>Leptospira</taxon>
    </lineage>
</organism>
<name>A0AAV3JCL0_LEPBO</name>
<evidence type="ECO:0000313" key="1">
    <source>
        <dbReference type="EMBL" id="EPG57823.1"/>
    </source>
</evidence>
<protein>
    <recommendedName>
        <fullName evidence="3">Toxin-antitoxin system, toxin component, PIN family</fullName>
    </recommendedName>
</protein>
<dbReference type="Gene3D" id="3.40.50.1010">
    <property type="entry name" value="5'-nuclease"/>
    <property type="match status" value="1"/>
</dbReference>
<dbReference type="AlphaFoldDB" id="A0AAV3JCL0"/>
<evidence type="ECO:0000313" key="2">
    <source>
        <dbReference type="Proteomes" id="UP000014570"/>
    </source>
</evidence>
<dbReference type="Proteomes" id="UP000014570">
    <property type="component" value="Unassembled WGS sequence"/>
</dbReference>